<name>A0ACD4ZLP4_9ACTN</name>
<gene>
    <name evidence="1" type="ORF">OG835_21850</name>
</gene>
<evidence type="ECO:0000313" key="2">
    <source>
        <dbReference type="Proteomes" id="UP001348369"/>
    </source>
</evidence>
<evidence type="ECO:0000313" key="1">
    <source>
        <dbReference type="EMBL" id="WSB99392.1"/>
    </source>
</evidence>
<accession>A0ACD4ZLP4</accession>
<reference evidence="1" key="1">
    <citation type="submission" date="2022-10" db="EMBL/GenBank/DDBJ databases">
        <title>The complete genomes of actinobacterial strains from the NBC collection.</title>
        <authorList>
            <person name="Joergensen T.S."/>
            <person name="Alvarez Arevalo M."/>
            <person name="Sterndorff E.B."/>
            <person name="Faurdal D."/>
            <person name="Vuksanovic O."/>
            <person name="Mourched A.-S."/>
            <person name="Charusanti P."/>
            <person name="Shaw S."/>
            <person name="Blin K."/>
            <person name="Weber T."/>
        </authorList>
    </citation>
    <scope>NUCLEOTIDE SEQUENCE</scope>
    <source>
        <strain evidence="1">NBC 01771</strain>
    </source>
</reference>
<keyword evidence="2" id="KW-1185">Reference proteome</keyword>
<dbReference type="EMBL" id="CP109109">
    <property type="protein sequence ID" value="WSB99392.1"/>
    <property type="molecule type" value="Genomic_DNA"/>
</dbReference>
<protein>
    <submittedName>
        <fullName evidence="1">Class I SAM-dependent methyltransferase</fullName>
    </submittedName>
</protein>
<keyword evidence="1" id="KW-0489">Methyltransferase</keyword>
<keyword evidence="1" id="KW-0808">Transferase</keyword>
<organism evidence="1 2">
    <name type="scientific">Streptomyces scopuliridis</name>
    <dbReference type="NCBI Taxonomy" id="452529"/>
    <lineage>
        <taxon>Bacteria</taxon>
        <taxon>Bacillati</taxon>
        <taxon>Actinomycetota</taxon>
        <taxon>Actinomycetes</taxon>
        <taxon>Kitasatosporales</taxon>
        <taxon>Streptomycetaceae</taxon>
        <taxon>Streptomyces</taxon>
    </lineage>
</organism>
<dbReference type="Proteomes" id="UP001348369">
    <property type="component" value="Chromosome"/>
</dbReference>
<proteinExistence type="predicted"/>
<sequence length="256" mass="27480">MVDHAFSDERLAQLYDVLNPWGGSGDDAFYLDLVMSARSVLDVGCGTGALLRRAREAGHAGLLCGLDPAEAMLDQARVRPDIEWISGDLASAGGSDGASSVGRDRRFDLVVMTGHAFQVLVEDDELRASLAAVRSVLSDDGRFVFETRNPSARAWESWTPDHAVEVTAADGAVVRVAHQVETPVDGDVVSFSTTFTSPDWERAEVSRSTLRFLDRDALSSFLAGAGLVAEWQYGDWARGPLTGTSPEIITVAAPAR</sequence>